<dbReference type="AlphaFoldDB" id="A0A0G4GY81"/>
<dbReference type="EMBL" id="CDMZ01001676">
    <property type="protein sequence ID" value="CEM36066.1"/>
    <property type="molecule type" value="Genomic_DNA"/>
</dbReference>
<dbReference type="PANTHER" id="PTHR24055">
    <property type="entry name" value="MITOGEN-ACTIVATED PROTEIN KINASE"/>
    <property type="match status" value="1"/>
</dbReference>
<evidence type="ECO:0000259" key="4">
    <source>
        <dbReference type="PROSITE" id="PS50011"/>
    </source>
</evidence>
<keyword evidence="2" id="KW-0067">ATP-binding</keyword>
<dbReference type="GO" id="GO:0004672">
    <property type="term" value="F:protein kinase activity"/>
    <property type="evidence" value="ECO:0007669"/>
    <property type="project" value="InterPro"/>
</dbReference>
<dbReference type="Gene3D" id="1.10.510.10">
    <property type="entry name" value="Transferase(Phosphotransferase) domain 1"/>
    <property type="match status" value="1"/>
</dbReference>
<dbReference type="Pfam" id="PF00069">
    <property type="entry name" value="Pkinase"/>
    <property type="match status" value="1"/>
</dbReference>
<gene>
    <name evidence="5" type="ORF">Cvel_23887</name>
</gene>
<dbReference type="SUPFAM" id="SSF56112">
    <property type="entry name" value="Protein kinase-like (PK-like)"/>
    <property type="match status" value="1"/>
</dbReference>
<evidence type="ECO:0000313" key="5">
    <source>
        <dbReference type="EMBL" id="CEM36066.1"/>
    </source>
</evidence>
<proteinExistence type="predicted"/>
<protein>
    <recommendedName>
        <fullName evidence="4">Protein kinase domain-containing protein</fullName>
    </recommendedName>
</protein>
<feature type="domain" description="Protein kinase" evidence="4">
    <location>
        <begin position="182"/>
        <end position="513"/>
    </location>
</feature>
<evidence type="ECO:0000256" key="2">
    <source>
        <dbReference type="ARBA" id="ARBA00022840"/>
    </source>
</evidence>
<dbReference type="PhylomeDB" id="A0A0G4GY81"/>
<feature type="compositionally biased region" description="Gly residues" evidence="3">
    <location>
        <begin position="565"/>
        <end position="629"/>
    </location>
</feature>
<organism evidence="5">
    <name type="scientific">Chromera velia CCMP2878</name>
    <dbReference type="NCBI Taxonomy" id="1169474"/>
    <lineage>
        <taxon>Eukaryota</taxon>
        <taxon>Sar</taxon>
        <taxon>Alveolata</taxon>
        <taxon>Colpodellida</taxon>
        <taxon>Chromeraceae</taxon>
        <taxon>Chromera</taxon>
    </lineage>
</organism>
<sequence>MAQPRPPELQEGPRVRAVLRNHNFRVNTNRSTTHPSYLYFNLDGVLQGQLESLNTDATILGLFKHGQDAFLLASELLQEPTASPAECLLEAVKKWNSAVTESCLGVLRQRETIWAVPFWADRRETRACPAAFIVPEDKSDDASGKEGQECITVALDMSISVLNACPEGRGPVHSLPADCHVEAVLLWANSGPVLKCFSTKHVKDVAVKAFLNVAGLRMSPRKLQDLQNVLKEGHLLESAQALGILPRLLEVTLNGPSETFTDCFFVFNFLRGGNLKTIFARKPGSTLAWVKQIGYKLLLLYECLHAAGIVQYDAKPANVLWDKGNFKLCDLGFARLVAEGPPAVDGLAPGPVYYRSPEVLESRVDLAGALLGKSDVWGVGCIIYEALNLRYYSPEHRRALVFFPNPGSYNFNALLLEERKSINEAFTPDTDDEENSKGPGESATKKRKNDTGQASPSAPKEDENGRILKVLQETYFPDEHQSDPDFVELLASLLRIDINCRPTASEALAHRTFNDISGVAQTSGNTVPTVTLPYDFSKPMDETALRGAFRALCSRFRSSTEETAGGTGAGPGPSGGSGREGGGGENGGDGGGGGKGGAKGRGGTKGGGATFTSGGKQGGGGNVGGGTVKGGKVSSVLGDDLSQSNKENDVGILSTVMAERLKLGG</sequence>
<keyword evidence="1" id="KW-0547">Nucleotide-binding</keyword>
<evidence type="ECO:0000256" key="1">
    <source>
        <dbReference type="ARBA" id="ARBA00022741"/>
    </source>
</evidence>
<feature type="region of interest" description="Disordered" evidence="3">
    <location>
        <begin position="425"/>
        <end position="466"/>
    </location>
</feature>
<dbReference type="InterPro" id="IPR000719">
    <property type="entry name" value="Prot_kinase_dom"/>
</dbReference>
<feature type="region of interest" description="Disordered" evidence="3">
    <location>
        <begin position="559"/>
        <end position="650"/>
    </location>
</feature>
<reference evidence="5" key="1">
    <citation type="submission" date="2014-11" db="EMBL/GenBank/DDBJ databases">
        <authorList>
            <person name="Otto D Thomas"/>
            <person name="Naeem Raeece"/>
        </authorList>
    </citation>
    <scope>NUCLEOTIDE SEQUENCE</scope>
</reference>
<dbReference type="VEuPathDB" id="CryptoDB:Cvel_23887"/>
<evidence type="ECO:0000256" key="3">
    <source>
        <dbReference type="SAM" id="MobiDB-lite"/>
    </source>
</evidence>
<dbReference type="InterPro" id="IPR050117">
    <property type="entry name" value="MAPK"/>
</dbReference>
<dbReference type="InterPro" id="IPR011009">
    <property type="entry name" value="Kinase-like_dom_sf"/>
</dbReference>
<dbReference type="CDD" id="cd00180">
    <property type="entry name" value="PKc"/>
    <property type="match status" value="1"/>
</dbReference>
<name>A0A0G4GY81_9ALVE</name>
<accession>A0A0G4GY81</accession>
<dbReference type="PROSITE" id="PS50011">
    <property type="entry name" value="PROTEIN_KINASE_DOM"/>
    <property type="match status" value="1"/>
</dbReference>
<dbReference type="GO" id="GO:0005524">
    <property type="term" value="F:ATP binding"/>
    <property type="evidence" value="ECO:0007669"/>
    <property type="project" value="UniProtKB-KW"/>
</dbReference>